<dbReference type="InterPro" id="IPR029062">
    <property type="entry name" value="Class_I_gatase-like"/>
</dbReference>
<dbReference type="HAMAP" id="MF_00295">
    <property type="entry name" value="MetA_acyltransf"/>
    <property type="match status" value="1"/>
</dbReference>
<keyword evidence="4 8" id="KW-0808">Transferase</keyword>
<dbReference type="Gene3D" id="3.40.50.880">
    <property type="match status" value="1"/>
</dbReference>
<dbReference type="EC" id="2.3.1.31" evidence="8"/>
<dbReference type="NCBIfam" id="TIGR01001">
    <property type="entry name" value="metA"/>
    <property type="match status" value="1"/>
</dbReference>
<dbReference type="Pfam" id="PF04204">
    <property type="entry name" value="HTS"/>
    <property type="match status" value="1"/>
</dbReference>
<comment type="caution">
    <text evidence="10">The sequence shown here is derived from an EMBL/GenBank/DDBJ whole genome shotgun (WGS) entry which is preliminary data.</text>
</comment>
<dbReference type="GO" id="GO:0008899">
    <property type="term" value="F:homoserine O-succinyltransferase activity"/>
    <property type="evidence" value="ECO:0007669"/>
    <property type="project" value="UniProtKB-UniRule"/>
</dbReference>
<dbReference type="GO" id="GO:0019281">
    <property type="term" value="P:L-methionine biosynthetic process from homoserine via O-succinyl-L-homoserine and cystathionine"/>
    <property type="evidence" value="ECO:0007669"/>
    <property type="project" value="InterPro"/>
</dbReference>
<dbReference type="PANTHER" id="PTHR20919:SF0">
    <property type="entry name" value="HOMOSERINE O-SUCCINYLTRANSFERASE"/>
    <property type="match status" value="1"/>
</dbReference>
<evidence type="ECO:0000256" key="8">
    <source>
        <dbReference type="HAMAP-Rule" id="MF_00295"/>
    </source>
</evidence>
<dbReference type="InterPro" id="IPR033752">
    <property type="entry name" value="MetA_family"/>
</dbReference>
<sequence length="304" mass="35941">MPIKVPNTLPAIEILQKENIFVMDETRAISQDIRELKIAILNLMPVKQETEVQLLRLLSNTPLQMDVTLVRPLSHESKNTSKEYLRTFYKTFQEIKEQNYDGMIITGAPVEQMPFEEVNYWDELIEIMEWSKKHVTSTFHICWGAQAGLYYHYGIPKYSLKEKQFGIFEHIEVENEKLLQGLDDYINIPHSRHSEVRREDIEACKALKLLLYSEEAGVGLVISQDGKQVFMTGHGEYDPLTLDQEYKRDLEKELPISMPKHYYKNNKMEEGVEVRWRSHMYAIFSNWLNYYVYQVTPYNLDEMR</sequence>
<dbReference type="InterPro" id="IPR005697">
    <property type="entry name" value="HST_MetA"/>
</dbReference>
<keyword evidence="5 8" id="KW-0486">Methionine biosynthesis</keyword>
<dbReference type="GO" id="GO:0005737">
    <property type="term" value="C:cytoplasm"/>
    <property type="evidence" value="ECO:0007669"/>
    <property type="project" value="UniProtKB-SubCell"/>
</dbReference>
<evidence type="ECO:0000256" key="9">
    <source>
        <dbReference type="PIRSR" id="PIRSR000450-1"/>
    </source>
</evidence>
<reference evidence="10" key="1">
    <citation type="journal article" date="2021" name="PeerJ">
        <title>Extensive microbial diversity within the chicken gut microbiome revealed by metagenomics and culture.</title>
        <authorList>
            <person name="Gilroy R."/>
            <person name="Ravi A."/>
            <person name="Getino M."/>
            <person name="Pursley I."/>
            <person name="Horton D.L."/>
            <person name="Alikhan N.F."/>
            <person name="Baker D."/>
            <person name="Gharbi K."/>
            <person name="Hall N."/>
            <person name="Watson M."/>
            <person name="Adriaenssens E.M."/>
            <person name="Foster-Nyarko E."/>
            <person name="Jarju S."/>
            <person name="Secka A."/>
            <person name="Antonio M."/>
            <person name="Oren A."/>
            <person name="Chaudhuri R.R."/>
            <person name="La Ragione R."/>
            <person name="Hildebrand F."/>
            <person name="Pallen M.J."/>
        </authorList>
    </citation>
    <scope>NUCLEOTIDE SEQUENCE</scope>
    <source>
        <strain evidence="10">B5-657</strain>
    </source>
</reference>
<keyword evidence="2 8" id="KW-0963">Cytoplasm</keyword>
<dbReference type="Proteomes" id="UP000824229">
    <property type="component" value="Unassembled WGS sequence"/>
</dbReference>
<evidence type="ECO:0000313" key="11">
    <source>
        <dbReference type="Proteomes" id="UP000824229"/>
    </source>
</evidence>
<evidence type="ECO:0000256" key="6">
    <source>
        <dbReference type="ARBA" id="ARBA00023315"/>
    </source>
</evidence>
<evidence type="ECO:0000256" key="2">
    <source>
        <dbReference type="ARBA" id="ARBA00022490"/>
    </source>
</evidence>
<proteinExistence type="inferred from homology"/>
<comment type="function">
    <text evidence="8">Transfers an acetyl group from acetyl-CoA to L-homoserine, forming acetyl-L-homoserine.</text>
</comment>
<comment type="catalytic activity">
    <reaction evidence="7 8">
        <text>L-homoserine + acetyl-CoA = O-acetyl-L-homoserine + CoA</text>
        <dbReference type="Rhea" id="RHEA:13701"/>
        <dbReference type="ChEBI" id="CHEBI:57287"/>
        <dbReference type="ChEBI" id="CHEBI:57288"/>
        <dbReference type="ChEBI" id="CHEBI:57476"/>
        <dbReference type="ChEBI" id="CHEBI:57716"/>
        <dbReference type="EC" id="2.3.1.31"/>
    </reaction>
</comment>
<comment type="caution">
    <text evidence="8">Lacks conserved residue(s) required for the propagation of feature annotation.</text>
</comment>
<keyword evidence="3 8" id="KW-0028">Amino-acid biosynthesis</keyword>
<feature type="active site" description="Acyl-thioester intermediate" evidence="8 9">
    <location>
        <position position="142"/>
    </location>
</feature>
<evidence type="ECO:0000256" key="4">
    <source>
        <dbReference type="ARBA" id="ARBA00022679"/>
    </source>
</evidence>
<dbReference type="GO" id="GO:0004414">
    <property type="term" value="F:homoserine O-acetyltransferase activity"/>
    <property type="evidence" value="ECO:0007669"/>
    <property type="project" value="UniProtKB-EC"/>
</dbReference>
<feature type="active site" evidence="8">
    <location>
        <position position="236"/>
    </location>
</feature>
<evidence type="ECO:0000256" key="5">
    <source>
        <dbReference type="ARBA" id="ARBA00023167"/>
    </source>
</evidence>
<dbReference type="FunFam" id="3.40.50.880:FF:000004">
    <property type="entry name" value="Homoserine O-succinyltransferase"/>
    <property type="match status" value="1"/>
</dbReference>
<feature type="site" description="Important for substrate specificity" evidence="8">
    <location>
        <position position="191"/>
    </location>
</feature>
<organism evidence="10 11">
    <name type="scientific">Candidatus Cellulosilyticum pullistercoris</name>
    <dbReference type="NCBI Taxonomy" id="2838521"/>
    <lineage>
        <taxon>Bacteria</taxon>
        <taxon>Bacillati</taxon>
        <taxon>Bacillota</taxon>
        <taxon>Clostridia</taxon>
        <taxon>Lachnospirales</taxon>
        <taxon>Cellulosilyticaceae</taxon>
        <taxon>Cellulosilyticum</taxon>
    </lineage>
</organism>
<feature type="site" description="Important for acyl-CoA specificity" evidence="8">
    <location>
        <position position="111"/>
    </location>
</feature>
<dbReference type="PIRSF" id="PIRSF000450">
    <property type="entry name" value="H_ser_succinyltr"/>
    <property type="match status" value="1"/>
</dbReference>
<dbReference type="PANTHER" id="PTHR20919">
    <property type="entry name" value="HOMOSERINE O-SUCCINYLTRANSFERASE"/>
    <property type="match status" value="1"/>
</dbReference>
<name>A0A9E2KEU6_9FIRM</name>
<comment type="pathway">
    <text evidence="8">Amino-acid biosynthesis; L-methionine biosynthesis via de novo pathway; O-acetyl-L-homoserine from L-homoserine: step 1/1.</text>
</comment>
<dbReference type="AlphaFoldDB" id="A0A9E2KEU6"/>
<protein>
    <recommendedName>
        <fullName evidence="8">Homoserine O-acetyltransferase</fullName>
        <shortName evidence="8">HAT</shortName>
        <ecNumber evidence="8">2.3.1.31</ecNumber>
    </recommendedName>
    <alternativeName>
        <fullName evidence="8">Homoserine transacetylase</fullName>
        <shortName evidence="8">HTA</shortName>
    </alternativeName>
</protein>
<evidence type="ECO:0000256" key="7">
    <source>
        <dbReference type="ARBA" id="ARBA00049043"/>
    </source>
</evidence>
<feature type="binding site" evidence="8">
    <location>
        <position position="163"/>
    </location>
    <ligand>
        <name>substrate</name>
    </ligand>
</feature>
<feature type="binding site" evidence="8">
    <location>
        <position position="248"/>
    </location>
    <ligand>
        <name>substrate</name>
    </ligand>
</feature>
<comment type="subcellular location">
    <subcellularLocation>
        <location evidence="1 8">Cytoplasm</location>
    </subcellularLocation>
</comment>
<evidence type="ECO:0000313" key="10">
    <source>
        <dbReference type="EMBL" id="MBU3805227.1"/>
    </source>
</evidence>
<gene>
    <name evidence="10" type="primary">metA</name>
    <name evidence="8" type="synonym">metAA</name>
    <name evidence="10" type="ORF">H9872_10810</name>
</gene>
<feature type="active site" description="Proton acceptor" evidence="8">
    <location>
        <position position="234"/>
    </location>
</feature>
<evidence type="ECO:0000256" key="3">
    <source>
        <dbReference type="ARBA" id="ARBA00022605"/>
    </source>
</evidence>
<feature type="binding site" evidence="8">
    <location>
        <position position="191"/>
    </location>
    <ligand>
        <name>substrate</name>
    </ligand>
</feature>
<reference evidence="10" key="2">
    <citation type="submission" date="2021-04" db="EMBL/GenBank/DDBJ databases">
        <authorList>
            <person name="Gilroy R."/>
        </authorList>
    </citation>
    <scope>NUCLEOTIDE SEQUENCE</scope>
    <source>
        <strain evidence="10">B5-657</strain>
    </source>
</reference>
<dbReference type="EMBL" id="JAHLFQ010000254">
    <property type="protein sequence ID" value="MBU3805227.1"/>
    <property type="molecule type" value="Genomic_DNA"/>
</dbReference>
<dbReference type="SUPFAM" id="SSF52317">
    <property type="entry name" value="Class I glutamine amidotransferase-like"/>
    <property type="match status" value="1"/>
</dbReference>
<keyword evidence="6 8" id="KW-0012">Acyltransferase</keyword>
<accession>A0A9E2KEU6</accession>
<comment type="similarity">
    <text evidence="8">Belongs to the MetA family.</text>
</comment>
<dbReference type="CDD" id="cd03131">
    <property type="entry name" value="GATase1_HTS"/>
    <property type="match status" value="1"/>
</dbReference>
<evidence type="ECO:0000256" key="1">
    <source>
        <dbReference type="ARBA" id="ARBA00004496"/>
    </source>
</evidence>